<sequence>MRIVIGFLVFLGLAGPALALCEGTDLIAGLPADTRATLDAAIADTPYPTGLLWQAERGDTRLTIFGTYHIRHDRTEAHAAALTPYITRADSAYFEMNRADKARLQAAFGSDPGLMFITDGPTLPDLLEDGEWQLFKAEMAARGFPGFMAAKMKPIWGSMMLGIGPCQARNGALSAEGIDESLARAAAATDVPDRSLEDWRTAMTLFDIYPADKQIEILRLSFAFADRADDLQHTLLQRYLAGEIALIWEFSRHLSLTEGGAEAERDFAIFEELLLTKRNRAWVDLLLTEAEGKTVFIAAGAAHLPGETGVLHLLEQQGFTITPLAFDP</sequence>
<name>A0A1H0H2R0_9RHOB</name>
<dbReference type="Pfam" id="PF01963">
    <property type="entry name" value="TraB_PrgY_gumN"/>
    <property type="match status" value="1"/>
</dbReference>
<reference evidence="1 2" key="1">
    <citation type="submission" date="2016-11" db="EMBL/GenBank/DDBJ databases">
        <authorList>
            <person name="Varghese N."/>
            <person name="Submissions S."/>
        </authorList>
    </citation>
    <scope>NUCLEOTIDE SEQUENCE [LARGE SCALE GENOMIC DNA]</scope>
    <source>
        <strain evidence="1 2">DSM 29620</strain>
    </source>
</reference>
<keyword evidence="2" id="KW-1185">Reference proteome</keyword>
<gene>
    <name evidence="1" type="ORF">SAMN05444142_102503</name>
</gene>
<evidence type="ECO:0000313" key="2">
    <source>
        <dbReference type="Proteomes" id="UP000324252"/>
    </source>
</evidence>
<dbReference type="CDD" id="cd14789">
    <property type="entry name" value="Tiki"/>
    <property type="match status" value="1"/>
</dbReference>
<accession>A0A1H0H2R0</accession>
<evidence type="ECO:0008006" key="3">
    <source>
        <dbReference type="Google" id="ProtNLM"/>
    </source>
</evidence>
<dbReference type="EMBL" id="FQZZ01000002">
    <property type="protein sequence ID" value="SHJ95408.1"/>
    <property type="molecule type" value="Genomic_DNA"/>
</dbReference>
<protein>
    <recommendedName>
        <fullName evidence="3">TraB family protein</fullName>
    </recommendedName>
</protein>
<dbReference type="InterPro" id="IPR002816">
    <property type="entry name" value="TraB/PrgY/GumN_fam"/>
</dbReference>
<dbReference type="PANTHER" id="PTHR40590">
    <property type="entry name" value="CYTOPLASMIC PROTEIN-RELATED"/>
    <property type="match status" value="1"/>
</dbReference>
<dbReference type="InterPro" id="IPR047111">
    <property type="entry name" value="YbaP-like"/>
</dbReference>
<organism evidence="1 2">
    <name type="scientific">Lutimaribacter pacificus</name>
    <dbReference type="NCBI Taxonomy" id="391948"/>
    <lineage>
        <taxon>Bacteria</taxon>
        <taxon>Pseudomonadati</taxon>
        <taxon>Pseudomonadota</taxon>
        <taxon>Alphaproteobacteria</taxon>
        <taxon>Rhodobacterales</taxon>
        <taxon>Roseobacteraceae</taxon>
        <taxon>Lutimaribacter</taxon>
    </lineage>
</organism>
<proteinExistence type="predicted"/>
<evidence type="ECO:0000313" key="1">
    <source>
        <dbReference type="EMBL" id="SHJ95408.1"/>
    </source>
</evidence>
<dbReference type="OrthoDB" id="9806326at2"/>
<dbReference type="Proteomes" id="UP000324252">
    <property type="component" value="Unassembled WGS sequence"/>
</dbReference>
<dbReference type="RefSeq" id="WP_149788159.1">
    <property type="nucleotide sequence ID" value="NZ_FNIO01000003.1"/>
</dbReference>
<dbReference type="AlphaFoldDB" id="A0A1H0H2R0"/>
<dbReference type="PANTHER" id="PTHR40590:SF1">
    <property type="entry name" value="CYTOPLASMIC PROTEIN"/>
    <property type="match status" value="1"/>
</dbReference>